<dbReference type="AlphaFoldDB" id="A0AAV9BV98"/>
<accession>A0AAV9BV98</accession>
<dbReference type="SUPFAM" id="SSF52540">
    <property type="entry name" value="P-loop containing nucleoside triphosphate hydrolases"/>
    <property type="match status" value="1"/>
</dbReference>
<dbReference type="Gene3D" id="3.10.20.30">
    <property type="match status" value="1"/>
</dbReference>
<keyword evidence="4" id="KW-1185">Reference proteome</keyword>
<feature type="domain" description="OBG-type G" evidence="2">
    <location>
        <begin position="25"/>
        <end position="97"/>
    </location>
</feature>
<reference evidence="3" key="1">
    <citation type="journal article" date="2023" name="Nat. Commun.">
        <title>Diploid and tetraploid genomes of Acorus and the evolution of monocots.</title>
        <authorList>
            <person name="Ma L."/>
            <person name="Liu K.W."/>
            <person name="Li Z."/>
            <person name="Hsiao Y.Y."/>
            <person name="Qi Y."/>
            <person name="Fu T."/>
            <person name="Tang G.D."/>
            <person name="Zhang D."/>
            <person name="Sun W.H."/>
            <person name="Liu D.K."/>
            <person name="Li Y."/>
            <person name="Chen G.Z."/>
            <person name="Liu X.D."/>
            <person name="Liao X.Y."/>
            <person name="Jiang Y.T."/>
            <person name="Yu X."/>
            <person name="Hao Y."/>
            <person name="Huang J."/>
            <person name="Zhao X.W."/>
            <person name="Ke S."/>
            <person name="Chen Y.Y."/>
            <person name="Wu W.L."/>
            <person name="Hsu J.L."/>
            <person name="Lin Y.F."/>
            <person name="Huang M.D."/>
            <person name="Li C.Y."/>
            <person name="Huang L."/>
            <person name="Wang Z.W."/>
            <person name="Zhao X."/>
            <person name="Zhong W.Y."/>
            <person name="Peng D.H."/>
            <person name="Ahmad S."/>
            <person name="Lan S."/>
            <person name="Zhang J.S."/>
            <person name="Tsai W.C."/>
            <person name="Van de Peer Y."/>
            <person name="Liu Z.J."/>
        </authorList>
    </citation>
    <scope>NUCLEOTIDE SEQUENCE</scope>
    <source>
        <strain evidence="3">SCP</strain>
    </source>
</reference>
<evidence type="ECO:0000313" key="4">
    <source>
        <dbReference type="Proteomes" id="UP001179952"/>
    </source>
</evidence>
<dbReference type="GO" id="GO:0005737">
    <property type="term" value="C:cytoplasm"/>
    <property type="evidence" value="ECO:0007669"/>
    <property type="project" value="TreeGrafter"/>
</dbReference>
<sequence>MPPKSSKSKDQVIERPILGRFSSHLKIGIVGLPNVGKSTLFNTLTKLCIPVENFPFCTTEPNEARIYVPDERFDWLCQFYKPKSELDLYEGHIKEKG</sequence>
<protein>
    <recommendedName>
        <fullName evidence="2">OBG-type G domain-containing protein</fullName>
    </recommendedName>
</protein>
<reference evidence="3" key="2">
    <citation type="submission" date="2023-06" db="EMBL/GenBank/DDBJ databases">
        <authorList>
            <person name="Ma L."/>
            <person name="Liu K.-W."/>
            <person name="Li Z."/>
            <person name="Hsiao Y.-Y."/>
            <person name="Qi Y."/>
            <person name="Fu T."/>
            <person name="Tang G."/>
            <person name="Zhang D."/>
            <person name="Sun W.-H."/>
            <person name="Liu D.-K."/>
            <person name="Li Y."/>
            <person name="Chen G.-Z."/>
            <person name="Liu X.-D."/>
            <person name="Liao X.-Y."/>
            <person name="Jiang Y.-T."/>
            <person name="Yu X."/>
            <person name="Hao Y."/>
            <person name="Huang J."/>
            <person name="Zhao X.-W."/>
            <person name="Ke S."/>
            <person name="Chen Y.-Y."/>
            <person name="Wu W.-L."/>
            <person name="Hsu J.-L."/>
            <person name="Lin Y.-F."/>
            <person name="Huang M.-D."/>
            <person name="Li C.-Y."/>
            <person name="Huang L."/>
            <person name="Wang Z.-W."/>
            <person name="Zhao X."/>
            <person name="Zhong W.-Y."/>
            <person name="Peng D.-H."/>
            <person name="Ahmad S."/>
            <person name="Lan S."/>
            <person name="Zhang J.-S."/>
            <person name="Tsai W.-C."/>
            <person name="Van De Peer Y."/>
            <person name="Liu Z.-J."/>
        </authorList>
    </citation>
    <scope>NUCLEOTIDE SEQUENCE</scope>
    <source>
        <strain evidence="3">SCP</strain>
        <tissue evidence="3">Leaves</tissue>
    </source>
</reference>
<name>A0AAV9BV98_ACOGR</name>
<comment type="caution">
    <text evidence="3">The sequence shown here is derived from an EMBL/GenBank/DDBJ whole genome shotgun (WGS) entry which is preliminary data.</text>
</comment>
<dbReference type="PANTHER" id="PTHR23305:SF11">
    <property type="entry name" value="OBG-LIKE ATPASE 1"/>
    <property type="match status" value="1"/>
</dbReference>
<evidence type="ECO:0000259" key="2">
    <source>
        <dbReference type="PROSITE" id="PS51710"/>
    </source>
</evidence>
<dbReference type="InterPro" id="IPR031167">
    <property type="entry name" value="G_OBG"/>
</dbReference>
<dbReference type="InterPro" id="IPR012675">
    <property type="entry name" value="Beta-grasp_dom_sf"/>
</dbReference>
<dbReference type="Pfam" id="PF01926">
    <property type="entry name" value="MMR_HSR1"/>
    <property type="match status" value="1"/>
</dbReference>
<dbReference type="PANTHER" id="PTHR23305">
    <property type="entry name" value="OBG GTPASE FAMILY"/>
    <property type="match status" value="1"/>
</dbReference>
<gene>
    <name evidence="3" type="ORF">QJS04_geneDACA014245</name>
</gene>
<dbReference type="Gene3D" id="3.40.50.300">
    <property type="entry name" value="P-loop containing nucleotide triphosphate hydrolases"/>
    <property type="match status" value="1"/>
</dbReference>
<keyword evidence="1" id="KW-0547">Nucleotide-binding</keyword>
<organism evidence="3 4">
    <name type="scientific">Acorus gramineus</name>
    <name type="common">Dwarf sweet flag</name>
    <dbReference type="NCBI Taxonomy" id="55184"/>
    <lineage>
        <taxon>Eukaryota</taxon>
        <taxon>Viridiplantae</taxon>
        <taxon>Streptophyta</taxon>
        <taxon>Embryophyta</taxon>
        <taxon>Tracheophyta</taxon>
        <taxon>Spermatophyta</taxon>
        <taxon>Magnoliopsida</taxon>
        <taxon>Liliopsida</taxon>
        <taxon>Acoraceae</taxon>
        <taxon>Acorus</taxon>
    </lineage>
</organism>
<dbReference type="PRINTS" id="PR00326">
    <property type="entry name" value="GTP1OBG"/>
</dbReference>
<dbReference type="Proteomes" id="UP001179952">
    <property type="component" value="Unassembled WGS sequence"/>
</dbReference>
<dbReference type="PROSITE" id="PS51710">
    <property type="entry name" value="G_OBG"/>
    <property type="match status" value="1"/>
</dbReference>
<dbReference type="GO" id="GO:0016887">
    <property type="term" value="F:ATP hydrolysis activity"/>
    <property type="evidence" value="ECO:0007669"/>
    <property type="project" value="TreeGrafter"/>
</dbReference>
<dbReference type="InterPro" id="IPR006073">
    <property type="entry name" value="GTP-bd"/>
</dbReference>
<evidence type="ECO:0000256" key="1">
    <source>
        <dbReference type="ARBA" id="ARBA00022741"/>
    </source>
</evidence>
<proteinExistence type="predicted"/>
<dbReference type="EMBL" id="JAUJYN010000001">
    <property type="protein sequence ID" value="KAK1280119.1"/>
    <property type="molecule type" value="Genomic_DNA"/>
</dbReference>
<dbReference type="GO" id="GO:0005525">
    <property type="term" value="F:GTP binding"/>
    <property type="evidence" value="ECO:0007669"/>
    <property type="project" value="InterPro"/>
</dbReference>
<dbReference type="InterPro" id="IPR027417">
    <property type="entry name" value="P-loop_NTPase"/>
</dbReference>
<evidence type="ECO:0000313" key="3">
    <source>
        <dbReference type="EMBL" id="KAK1280119.1"/>
    </source>
</evidence>